<keyword evidence="2" id="KW-1185">Reference proteome</keyword>
<dbReference type="AlphaFoldDB" id="A0A7M4DQ02"/>
<organism evidence="1 2">
    <name type="scientific">Occultella aeris</name>
    <dbReference type="NCBI Taxonomy" id="2761496"/>
    <lineage>
        <taxon>Bacteria</taxon>
        <taxon>Bacillati</taxon>
        <taxon>Actinomycetota</taxon>
        <taxon>Actinomycetes</taxon>
        <taxon>Micrococcales</taxon>
        <taxon>Ruaniaceae</taxon>
        <taxon>Occultella</taxon>
    </lineage>
</organism>
<sequence length="70" mass="7619">MSRIEIVVVDGERFEVRRQAGTYHLTWLTGPNPGYGFSMGSNTGAALEPACLETEIRGFLGQIDPATGYL</sequence>
<reference evidence="1 2" key="1">
    <citation type="submission" date="2019-11" db="EMBL/GenBank/DDBJ databases">
        <authorList>
            <person name="Criscuolo A."/>
        </authorList>
    </citation>
    <scope>NUCLEOTIDE SEQUENCE [LARGE SCALE GENOMIC DNA]</scope>
    <source>
        <strain evidence="1">CIP111667</strain>
    </source>
</reference>
<proteinExistence type="predicted"/>
<gene>
    <name evidence="1" type="ORF">HALOF300_04239</name>
</gene>
<dbReference type="Proteomes" id="UP000419743">
    <property type="component" value="Unassembled WGS sequence"/>
</dbReference>
<name>A0A7M4DQ02_9MICO</name>
<comment type="caution">
    <text evidence="1">The sequence shown here is derived from an EMBL/GenBank/DDBJ whole genome shotgun (WGS) entry which is preliminary data.</text>
</comment>
<evidence type="ECO:0000313" key="1">
    <source>
        <dbReference type="EMBL" id="VZO39546.1"/>
    </source>
</evidence>
<dbReference type="EMBL" id="CACRYJ010000060">
    <property type="protein sequence ID" value="VZO39546.1"/>
    <property type="molecule type" value="Genomic_DNA"/>
</dbReference>
<evidence type="ECO:0000313" key="2">
    <source>
        <dbReference type="Proteomes" id="UP000419743"/>
    </source>
</evidence>
<accession>A0A7M4DQ02</accession>
<dbReference type="RefSeq" id="WP_231955669.1">
    <property type="nucleotide sequence ID" value="NZ_CACRYJ010000060.1"/>
</dbReference>
<protein>
    <submittedName>
        <fullName evidence="1">Uncharacterized protein</fullName>
    </submittedName>
</protein>